<proteinExistence type="predicted"/>
<organism evidence="2 3">
    <name type="scientific">Halobellus rarus</name>
    <dbReference type="NCBI Taxonomy" id="1126237"/>
    <lineage>
        <taxon>Archaea</taxon>
        <taxon>Methanobacteriati</taxon>
        <taxon>Methanobacteriota</taxon>
        <taxon>Stenosarchaea group</taxon>
        <taxon>Halobacteria</taxon>
        <taxon>Halobacteriales</taxon>
        <taxon>Haloferacaceae</taxon>
        <taxon>Halobellus</taxon>
    </lineage>
</organism>
<keyword evidence="3" id="KW-1185">Reference proteome</keyword>
<comment type="caution">
    <text evidence="2">The sequence shown here is derived from an EMBL/GenBank/DDBJ whole genome shotgun (WGS) entry which is preliminary data.</text>
</comment>
<evidence type="ECO:0000313" key="3">
    <source>
        <dbReference type="Proteomes" id="UP001597085"/>
    </source>
</evidence>
<evidence type="ECO:0008006" key="4">
    <source>
        <dbReference type="Google" id="ProtNLM"/>
    </source>
</evidence>
<dbReference type="AlphaFoldDB" id="A0ABD6CQM7"/>
<gene>
    <name evidence="2" type="ORF">ACFSBX_14515</name>
</gene>
<name>A0ABD6CQM7_9EURY</name>
<evidence type="ECO:0000313" key="2">
    <source>
        <dbReference type="EMBL" id="MFD1600174.1"/>
    </source>
</evidence>
<reference evidence="2 3" key="1">
    <citation type="journal article" date="2019" name="Int. J. Syst. Evol. Microbiol.">
        <title>The Global Catalogue of Microorganisms (GCM) 10K type strain sequencing project: providing services to taxonomists for standard genome sequencing and annotation.</title>
        <authorList>
            <consortium name="The Broad Institute Genomics Platform"/>
            <consortium name="The Broad Institute Genome Sequencing Center for Infectious Disease"/>
            <person name="Wu L."/>
            <person name="Ma J."/>
        </authorList>
    </citation>
    <scope>NUCLEOTIDE SEQUENCE [LARGE SCALE GENOMIC DNA]</scope>
    <source>
        <strain evidence="2 3">CGMCC 1.12121</strain>
    </source>
</reference>
<dbReference type="Proteomes" id="UP001597085">
    <property type="component" value="Unassembled WGS sequence"/>
</dbReference>
<dbReference type="RefSeq" id="WP_256423038.1">
    <property type="nucleotide sequence ID" value="NZ_JANHDI010000019.1"/>
</dbReference>
<feature type="region of interest" description="Disordered" evidence="1">
    <location>
        <begin position="37"/>
        <end position="64"/>
    </location>
</feature>
<accession>A0ABD6CQM7</accession>
<protein>
    <recommendedName>
        <fullName evidence="4">HNH endonuclease</fullName>
    </recommendedName>
</protein>
<evidence type="ECO:0000256" key="1">
    <source>
        <dbReference type="SAM" id="MobiDB-lite"/>
    </source>
</evidence>
<sequence length="64" mass="7167">MRCYDCGTKITRPEKARLCVLGDAEHVVVLCLGCRSNRPSKRQYHPKNGFPTQPKARIPGGEAR</sequence>
<dbReference type="EMBL" id="JBHUDK010000013">
    <property type="protein sequence ID" value="MFD1600174.1"/>
    <property type="molecule type" value="Genomic_DNA"/>
</dbReference>